<gene>
    <name evidence="2" type="ORF">EG19_09765</name>
</gene>
<accession>A0A062Y1P8</accession>
<evidence type="ECO:0000313" key="3">
    <source>
        <dbReference type="Proteomes" id="UP000027284"/>
    </source>
</evidence>
<organism evidence="2 3">
    <name type="scientific">Thermoanaerobaculum aquaticum</name>
    <dbReference type="NCBI Taxonomy" id="1312852"/>
    <lineage>
        <taxon>Bacteria</taxon>
        <taxon>Pseudomonadati</taxon>
        <taxon>Acidobacteriota</taxon>
        <taxon>Thermoanaerobaculia</taxon>
        <taxon>Thermoanaerobaculales</taxon>
        <taxon>Thermoanaerobaculaceae</taxon>
        <taxon>Thermoanaerobaculum</taxon>
    </lineage>
</organism>
<evidence type="ECO:0000256" key="1">
    <source>
        <dbReference type="SAM" id="Phobius"/>
    </source>
</evidence>
<feature type="transmembrane region" description="Helical" evidence="1">
    <location>
        <begin position="285"/>
        <end position="305"/>
    </location>
</feature>
<feature type="transmembrane region" description="Helical" evidence="1">
    <location>
        <begin position="143"/>
        <end position="161"/>
    </location>
</feature>
<dbReference type="STRING" id="1312852.EG19_09765"/>
<feature type="transmembrane region" description="Helical" evidence="1">
    <location>
        <begin position="258"/>
        <end position="278"/>
    </location>
</feature>
<reference evidence="2 3" key="1">
    <citation type="submission" date="2014-04" db="EMBL/GenBank/DDBJ databases">
        <title>The Genome Sequence of Thermoanaerobaculum aquaticum MP-01, The First Cultivated Group 23 Acidobacterium.</title>
        <authorList>
            <person name="Stamps B.W."/>
            <person name="Losey N.A."/>
            <person name="Lawson P.A."/>
            <person name="Stevenson B.S."/>
        </authorList>
    </citation>
    <scope>NUCLEOTIDE SEQUENCE [LARGE SCALE GENOMIC DNA]</scope>
    <source>
        <strain evidence="2 3">MP-01</strain>
    </source>
</reference>
<evidence type="ECO:0000313" key="2">
    <source>
        <dbReference type="EMBL" id="KDA54700.1"/>
    </source>
</evidence>
<keyword evidence="1" id="KW-0472">Membrane</keyword>
<dbReference type="AlphaFoldDB" id="A0A062Y1P8"/>
<dbReference type="EMBL" id="JMFG01000005">
    <property type="protein sequence ID" value="KDA54700.1"/>
    <property type="molecule type" value="Genomic_DNA"/>
</dbReference>
<dbReference type="OrthoDB" id="106188at2"/>
<keyword evidence="3" id="KW-1185">Reference proteome</keyword>
<protein>
    <recommendedName>
        <fullName evidence="4">Membrane protein 6-pyruvoyl-tetrahydropterin synthase-related domain-containing protein</fullName>
    </recommendedName>
</protein>
<dbReference type="RefSeq" id="WP_038046877.1">
    <property type="nucleotide sequence ID" value="NZ_JMFG01000005.1"/>
</dbReference>
<keyword evidence="1" id="KW-0812">Transmembrane</keyword>
<feature type="transmembrane region" description="Helical" evidence="1">
    <location>
        <begin position="69"/>
        <end position="87"/>
    </location>
</feature>
<evidence type="ECO:0008006" key="4">
    <source>
        <dbReference type="Google" id="ProtNLM"/>
    </source>
</evidence>
<dbReference type="Proteomes" id="UP000027284">
    <property type="component" value="Unassembled WGS sequence"/>
</dbReference>
<keyword evidence="1" id="KW-1133">Transmembrane helix</keyword>
<sequence>MTQALRHRLFLTLLLLAGAGLALFLPFLPAGPDIYVHILWPQQVARCLAQGQLPLWLPDLNAGFGSPGIRLYSPGGPVVVGVLGLILGDIGKALRLAWFGALAAILMVARAWHPKTPTLSGLLLWASPLVPFLLVYRAASSEVLALPLALWLLEAAVQDRGSARLEAFLWAGLWLLHAPTFMMTAILVVLSVGVPKPSVAGFQRRILPVVAGLALCAWHWVPLFLERQLVNLDEGLTSDIFRATKNFLFSPSPHDAFAVRRLGWLAAAWGIVGLMVWFHDRRRGALVWIAILLATPITYPLWLALPPLKYLQFPWRFLTPVSLLLPGALSSLATQRRTAAIVLFLLPHLWMPPLGLVRDPALAARESWVELGEKVFRAFSGNPLVVDAVQNRPAAFSSLATNLQRFGKETLVLAPGAVAVQQWQPLRRTVVVEAEHAGVVELRLLAYPFWRARVDGKPVVAAMAEGIVAVPVPQGHHRVEVAWSGNPATPWGWALALLALAAMLAFPRSGKP</sequence>
<feature type="transmembrane region" description="Helical" evidence="1">
    <location>
        <begin position="167"/>
        <end position="194"/>
    </location>
</feature>
<comment type="caution">
    <text evidence="2">The sequence shown here is derived from an EMBL/GenBank/DDBJ whole genome shotgun (WGS) entry which is preliminary data.</text>
</comment>
<feature type="transmembrane region" description="Helical" evidence="1">
    <location>
        <begin position="94"/>
        <end position="112"/>
    </location>
</feature>
<name>A0A062Y1P8_9BACT</name>
<proteinExistence type="predicted"/>